<evidence type="ECO:0000256" key="1">
    <source>
        <dbReference type="SAM" id="SignalP"/>
    </source>
</evidence>
<comment type="caution">
    <text evidence="3">The sequence shown here is derived from an EMBL/GenBank/DDBJ whole genome shotgun (WGS) entry which is preliminary data.</text>
</comment>
<keyword evidence="1" id="KW-0732">Signal</keyword>
<protein>
    <submittedName>
        <fullName evidence="3">CHRD domain-containing protein</fullName>
    </submittedName>
</protein>
<dbReference type="Proteomes" id="UP000769766">
    <property type="component" value="Unassembled WGS sequence"/>
</dbReference>
<feature type="chain" id="PRO_5037127707" evidence="1">
    <location>
        <begin position="38"/>
        <end position="183"/>
    </location>
</feature>
<accession>A0A932FU61</accession>
<evidence type="ECO:0000259" key="2">
    <source>
        <dbReference type="PROSITE" id="PS50933"/>
    </source>
</evidence>
<sequence>MSKPFRTIVAMAIVNSKALKVALAAFIASLLVLSVAAAPADAALKTFIAVLNTGQEFFPSNPQNQPPANPSNALGVAFVTFDTKTRELCYAISFTSLVATESAAHFHGPNPEARESAGPGIASGVRRNISPSPVPLGSPKTACVDPPLTSREARDLNQGLWYINVHSSTFPGGEIRGQVLPIK</sequence>
<dbReference type="AlphaFoldDB" id="A0A932FU61"/>
<gene>
    <name evidence="3" type="ORF">HYY20_00020</name>
</gene>
<dbReference type="EMBL" id="JACPRF010000001">
    <property type="protein sequence ID" value="MBI2875250.1"/>
    <property type="molecule type" value="Genomic_DNA"/>
</dbReference>
<feature type="domain" description="CHRD" evidence="2">
    <location>
        <begin position="43"/>
        <end position="183"/>
    </location>
</feature>
<evidence type="ECO:0000313" key="4">
    <source>
        <dbReference type="Proteomes" id="UP000769766"/>
    </source>
</evidence>
<dbReference type="PROSITE" id="PS50933">
    <property type="entry name" value="CHRD"/>
    <property type="match status" value="1"/>
</dbReference>
<evidence type="ECO:0000313" key="3">
    <source>
        <dbReference type="EMBL" id="MBI2875250.1"/>
    </source>
</evidence>
<dbReference type="Pfam" id="PF07452">
    <property type="entry name" value="CHRD"/>
    <property type="match status" value="1"/>
</dbReference>
<name>A0A932FU61_UNCTE</name>
<reference evidence="3" key="1">
    <citation type="submission" date="2020-07" db="EMBL/GenBank/DDBJ databases">
        <title>Huge and variable diversity of episymbiotic CPR bacteria and DPANN archaea in groundwater ecosystems.</title>
        <authorList>
            <person name="He C.Y."/>
            <person name="Keren R."/>
            <person name="Whittaker M."/>
            <person name="Farag I.F."/>
            <person name="Doudna J."/>
            <person name="Cate J.H.D."/>
            <person name="Banfield J.F."/>
        </authorList>
    </citation>
    <scope>NUCLEOTIDE SEQUENCE</scope>
    <source>
        <strain evidence="3">NC_groundwater_672_Ag_B-0.1um_62_36</strain>
    </source>
</reference>
<dbReference type="SMART" id="SM00754">
    <property type="entry name" value="CHRD"/>
    <property type="match status" value="1"/>
</dbReference>
<feature type="signal peptide" evidence="1">
    <location>
        <begin position="1"/>
        <end position="37"/>
    </location>
</feature>
<organism evidence="3 4">
    <name type="scientific">Tectimicrobiota bacterium</name>
    <dbReference type="NCBI Taxonomy" id="2528274"/>
    <lineage>
        <taxon>Bacteria</taxon>
        <taxon>Pseudomonadati</taxon>
        <taxon>Nitrospinota/Tectimicrobiota group</taxon>
        <taxon>Candidatus Tectimicrobiota</taxon>
    </lineage>
</organism>
<proteinExistence type="predicted"/>
<dbReference type="InterPro" id="IPR010895">
    <property type="entry name" value="CHRD"/>
</dbReference>